<dbReference type="PROSITE" id="PS51186">
    <property type="entry name" value="GNAT"/>
    <property type="match status" value="1"/>
</dbReference>
<dbReference type="Gene3D" id="3.40.630.30">
    <property type="match status" value="1"/>
</dbReference>
<dbReference type="GO" id="GO:0016747">
    <property type="term" value="F:acyltransferase activity, transferring groups other than amino-acyl groups"/>
    <property type="evidence" value="ECO:0007669"/>
    <property type="project" value="InterPro"/>
</dbReference>
<evidence type="ECO:0000313" key="3">
    <source>
        <dbReference type="Proteomes" id="UP000184339"/>
    </source>
</evidence>
<dbReference type="Proteomes" id="UP000184339">
    <property type="component" value="Unassembled WGS sequence"/>
</dbReference>
<dbReference type="STRING" id="551987.SAMN05192549_107404"/>
<dbReference type="InterPro" id="IPR016181">
    <property type="entry name" value="Acyl_CoA_acyltransferase"/>
</dbReference>
<name>A0A1M7QQM3_9BURK</name>
<gene>
    <name evidence="2" type="ORF">SAMN05192549_107404</name>
</gene>
<keyword evidence="2" id="KW-0808">Transferase</keyword>
<dbReference type="InterPro" id="IPR000182">
    <property type="entry name" value="GNAT_dom"/>
</dbReference>
<evidence type="ECO:0000259" key="1">
    <source>
        <dbReference type="PROSITE" id="PS51186"/>
    </source>
</evidence>
<sequence length="149" mass="16918">MDLDLQFRLMKAAPTAKVLQAFRQDANMAGIAPPANAADARGRIQWISVELKNRQIGIARLELAAPEFCFVSELMILSAYRGQGIGHWVMKRVEQYCLELGIKRLLLEAGHGTDNFYKSQAFVADPLIPRLLRKEINPFQRKMFSPLFQ</sequence>
<keyword evidence="3" id="KW-1185">Reference proteome</keyword>
<dbReference type="EMBL" id="FRCX01000007">
    <property type="protein sequence ID" value="SHN33526.1"/>
    <property type="molecule type" value="Genomic_DNA"/>
</dbReference>
<proteinExistence type="predicted"/>
<dbReference type="Pfam" id="PF00583">
    <property type="entry name" value="Acetyltransf_1"/>
    <property type="match status" value="1"/>
</dbReference>
<dbReference type="SUPFAM" id="SSF55729">
    <property type="entry name" value="Acyl-CoA N-acyltransferases (Nat)"/>
    <property type="match status" value="1"/>
</dbReference>
<dbReference type="OrthoDB" id="8752081at2"/>
<organism evidence="2 3">
    <name type="scientific">Duganella sacchari</name>
    <dbReference type="NCBI Taxonomy" id="551987"/>
    <lineage>
        <taxon>Bacteria</taxon>
        <taxon>Pseudomonadati</taxon>
        <taxon>Pseudomonadota</taxon>
        <taxon>Betaproteobacteria</taxon>
        <taxon>Burkholderiales</taxon>
        <taxon>Oxalobacteraceae</taxon>
        <taxon>Telluria group</taxon>
        <taxon>Duganella</taxon>
    </lineage>
</organism>
<dbReference type="AlphaFoldDB" id="A0A1M7QQM3"/>
<protein>
    <submittedName>
        <fullName evidence="2">Acetyltransferase (GNAT) family protein</fullName>
    </submittedName>
</protein>
<reference evidence="3" key="1">
    <citation type="submission" date="2016-11" db="EMBL/GenBank/DDBJ databases">
        <authorList>
            <person name="Varghese N."/>
            <person name="Submissions S."/>
        </authorList>
    </citation>
    <scope>NUCLEOTIDE SEQUENCE [LARGE SCALE GENOMIC DNA]</scope>
    <source>
        <strain evidence="3">Sac-22</strain>
    </source>
</reference>
<evidence type="ECO:0000313" key="2">
    <source>
        <dbReference type="EMBL" id="SHN33526.1"/>
    </source>
</evidence>
<dbReference type="RefSeq" id="WP_072786717.1">
    <property type="nucleotide sequence ID" value="NZ_FRCX01000007.1"/>
</dbReference>
<feature type="domain" description="N-acetyltransferase" evidence="1">
    <location>
        <begin position="5"/>
        <end position="137"/>
    </location>
</feature>
<accession>A0A1M7QQM3</accession>
<dbReference type="CDD" id="cd04301">
    <property type="entry name" value="NAT_SF"/>
    <property type="match status" value="1"/>
</dbReference>